<dbReference type="InterPro" id="IPR010914">
    <property type="entry name" value="RsgA_GTPase_dom"/>
</dbReference>
<dbReference type="STRING" id="159291.SAMN05920897_11823"/>
<dbReference type="PANTHER" id="PTHR32120:SF10">
    <property type="entry name" value="SMALL RIBOSOMAL SUBUNIT BIOGENESIS GTPASE RSGA"/>
    <property type="match status" value="1"/>
</dbReference>
<dbReference type="Gene3D" id="1.10.40.50">
    <property type="entry name" value="Probable gtpase engc, domain 3"/>
    <property type="match status" value="1"/>
</dbReference>
<keyword evidence="1 2" id="KW-0690">Ribosome biogenesis</keyword>
<keyword evidence="6" id="KW-1185">Reference proteome</keyword>
<dbReference type="InterPro" id="IPR004881">
    <property type="entry name" value="Ribosome_biogen_GTPase_RsgA"/>
</dbReference>
<dbReference type="CDD" id="cd01854">
    <property type="entry name" value="YjeQ_EngC"/>
    <property type="match status" value="1"/>
</dbReference>
<dbReference type="AlphaFoldDB" id="A0A1N6WNP6"/>
<keyword evidence="2" id="KW-0342">GTP-binding</keyword>
<evidence type="ECO:0000259" key="4">
    <source>
        <dbReference type="PROSITE" id="PS50936"/>
    </source>
</evidence>
<proteinExistence type="inferred from homology"/>
<evidence type="ECO:0000256" key="3">
    <source>
        <dbReference type="SAM" id="MobiDB-lite"/>
    </source>
</evidence>
<evidence type="ECO:0000313" key="5">
    <source>
        <dbReference type="EMBL" id="SIQ91675.1"/>
    </source>
</evidence>
<dbReference type="OrthoDB" id="9809485at2"/>
<comment type="function">
    <text evidence="2">One of several proteins that assist in the late maturation steps of the functional core of the 30S ribosomal subunit. Helps release RbfA from mature subunits. May play a role in the assembly of ribosomal proteins into the subunit. Circularly permuted GTPase that catalyzes slow GTP hydrolysis, GTPase activity is stimulated by the 30S ribosomal subunit.</text>
</comment>
<dbReference type="EC" id="3.6.1.-" evidence="2"/>
<keyword evidence="2" id="KW-0694">RNA-binding</keyword>
<feature type="binding site" evidence="2">
    <location>
        <position position="307"/>
    </location>
    <ligand>
        <name>Zn(2+)</name>
        <dbReference type="ChEBI" id="CHEBI:29105"/>
    </ligand>
</feature>
<keyword evidence="2" id="KW-0547">Nucleotide-binding</keyword>
<keyword evidence="2" id="KW-0479">Metal-binding</keyword>
<feature type="binding site" evidence="2">
    <location>
        <position position="309"/>
    </location>
    <ligand>
        <name>Zn(2+)</name>
        <dbReference type="ChEBI" id="CHEBI:29105"/>
    </ligand>
</feature>
<dbReference type="RefSeq" id="WP_076489685.1">
    <property type="nucleotide sequence ID" value="NZ_FTMS01000018.1"/>
</dbReference>
<evidence type="ECO:0000256" key="1">
    <source>
        <dbReference type="ARBA" id="ARBA00022517"/>
    </source>
</evidence>
<protein>
    <recommendedName>
        <fullName evidence="2">Small ribosomal subunit biogenesis GTPase RsgA</fullName>
        <ecNumber evidence="2">3.6.1.-</ecNumber>
    </recommendedName>
</protein>
<comment type="subunit">
    <text evidence="2">Monomer. Associates with 30S ribosomal subunit, binds 16S rRNA.</text>
</comment>
<comment type="similarity">
    <text evidence="2">Belongs to the TRAFAC class YlqF/YawG GTPase family. RsgA subfamily.</text>
</comment>
<dbReference type="HAMAP" id="MF_01820">
    <property type="entry name" value="GTPase_RsgA"/>
    <property type="match status" value="1"/>
</dbReference>
<name>A0A1N6WNP6_9SPIO</name>
<dbReference type="Proteomes" id="UP000186400">
    <property type="component" value="Unassembled WGS sequence"/>
</dbReference>
<feature type="binding site" evidence="2">
    <location>
        <begin position="210"/>
        <end position="218"/>
    </location>
    <ligand>
        <name>GTP</name>
        <dbReference type="ChEBI" id="CHEBI:37565"/>
    </ligand>
</feature>
<keyword evidence="2" id="KW-0699">rRNA-binding</keyword>
<keyword evidence="2" id="KW-0963">Cytoplasm</keyword>
<evidence type="ECO:0000313" key="6">
    <source>
        <dbReference type="Proteomes" id="UP000186400"/>
    </source>
</evidence>
<dbReference type="EMBL" id="FTMS01000018">
    <property type="protein sequence ID" value="SIQ91675.1"/>
    <property type="molecule type" value="Genomic_DNA"/>
</dbReference>
<dbReference type="Gene3D" id="3.40.50.300">
    <property type="entry name" value="P-loop containing nucleotide triphosphate hydrolases"/>
    <property type="match status" value="1"/>
</dbReference>
<feature type="binding site" evidence="2">
    <location>
        <position position="315"/>
    </location>
    <ligand>
        <name>Zn(2+)</name>
        <dbReference type="ChEBI" id="CHEBI:29105"/>
    </ligand>
</feature>
<feature type="compositionally biased region" description="Basic and acidic residues" evidence="3">
    <location>
        <begin position="369"/>
        <end position="378"/>
    </location>
</feature>
<dbReference type="GO" id="GO:0005737">
    <property type="term" value="C:cytoplasm"/>
    <property type="evidence" value="ECO:0007669"/>
    <property type="project" value="UniProtKB-SubCell"/>
</dbReference>
<comment type="cofactor">
    <cofactor evidence="2">
        <name>Zn(2+)</name>
        <dbReference type="ChEBI" id="CHEBI:29105"/>
    </cofactor>
    <text evidence="2">Binds 1 zinc ion per subunit.</text>
</comment>
<dbReference type="PANTHER" id="PTHR32120">
    <property type="entry name" value="SMALL RIBOSOMAL SUBUNIT BIOGENESIS GTPASE RSGA"/>
    <property type="match status" value="1"/>
</dbReference>
<dbReference type="PROSITE" id="PS50936">
    <property type="entry name" value="ENGC_GTPASE"/>
    <property type="match status" value="1"/>
</dbReference>
<dbReference type="GO" id="GO:0042274">
    <property type="term" value="P:ribosomal small subunit biogenesis"/>
    <property type="evidence" value="ECO:0007669"/>
    <property type="project" value="UniProtKB-UniRule"/>
</dbReference>
<dbReference type="GO" id="GO:0005525">
    <property type="term" value="F:GTP binding"/>
    <property type="evidence" value="ECO:0007669"/>
    <property type="project" value="UniProtKB-UniRule"/>
</dbReference>
<comment type="subcellular location">
    <subcellularLocation>
        <location evidence="2">Cytoplasm</location>
    </subcellularLocation>
</comment>
<evidence type="ECO:0000256" key="2">
    <source>
        <dbReference type="HAMAP-Rule" id="MF_01820"/>
    </source>
</evidence>
<accession>A0A1N6WNP6</accession>
<feature type="domain" description="EngC GTPase" evidence="4">
    <location>
        <begin position="110"/>
        <end position="277"/>
    </location>
</feature>
<gene>
    <name evidence="2" type="primary">rsgA</name>
    <name evidence="5" type="ORF">SAMN05920897_11823</name>
</gene>
<feature type="binding site" evidence="2">
    <location>
        <begin position="151"/>
        <end position="154"/>
    </location>
    <ligand>
        <name>GTP</name>
        <dbReference type="ChEBI" id="CHEBI:37565"/>
    </ligand>
</feature>
<dbReference type="GO" id="GO:0046872">
    <property type="term" value="F:metal ion binding"/>
    <property type="evidence" value="ECO:0007669"/>
    <property type="project" value="UniProtKB-KW"/>
</dbReference>
<keyword evidence="2" id="KW-0378">Hydrolase</keyword>
<keyword evidence="2" id="KW-0862">Zinc</keyword>
<feature type="binding site" evidence="2">
    <location>
        <position position="302"/>
    </location>
    <ligand>
        <name>Zn(2+)</name>
        <dbReference type="ChEBI" id="CHEBI:29105"/>
    </ligand>
</feature>
<dbReference type="InterPro" id="IPR027417">
    <property type="entry name" value="P-loop_NTPase"/>
</dbReference>
<reference evidence="6" key="1">
    <citation type="submission" date="2017-01" db="EMBL/GenBank/DDBJ databases">
        <authorList>
            <person name="Varghese N."/>
            <person name="Submissions S."/>
        </authorList>
    </citation>
    <scope>NUCLEOTIDE SEQUENCE [LARGE SCALE GENOMIC DNA]</scope>
    <source>
        <strain evidence="6">ASpG1</strain>
    </source>
</reference>
<dbReference type="GO" id="GO:0003924">
    <property type="term" value="F:GTPase activity"/>
    <property type="evidence" value="ECO:0007669"/>
    <property type="project" value="UniProtKB-UniRule"/>
</dbReference>
<dbReference type="NCBIfam" id="TIGR00157">
    <property type="entry name" value="ribosome small subunit-dependent GTPase A"/>
    <property type="match status" value="1"/>
</dbReference>
<dbReference type="Pfam" id="PF03193">
    <property type="entry name" value="RsgA_GTPase"/>
    <property type="match status" value="1"/>
</dbReference>
<sequence length="378" mass="40731">MSSRSFWGWTEDDEALMSTIPPGYIPARVTAGYVSSWRVMIPEEGREIQVQLAGAFHHRGSGPGECPLPRAGDWVALAPSKKVIDRVFPRRTALIRQEAGRGRRPQVLAANVDTVFLVFGLDGGRSFSLGLLERFLTVTAGGGVSPVVVLNKADCAAPGQEEHIVCQVRAHYADLPLCVTSALHGDGRYTTGLEEVRRRVPPGKTACFLGRSGAGKSSIINALGAGGRPGEKLIGTAPVSSFHGKGRHTTSTARLWMLPRGFGHDRGGMVIDTPGVREVQLWGGQDSLGESFADIDDLAKDCRFRDCRHQGEPGCAVQMAVAQGFVPPQRFEHYLEQRQELDQAATARDAPARGGGGRPAAPARRRRQSRESRGDQPG</sequence>
<dbReference type="GO" id="GO:0019843">
    <property type="term" value="F:rRNA binding"/>
    <property type="evidence" value="ECO:0007669"/>
    <property type="project" value="UniProtKB-KW"/>
</dbReference>
<feature type="region of interest" description="Disordered" evidence="3">
    <location>
        <begin position="340"/>
        <end position="378"/>
    </location>
</feature>
<organism evidence="5 6">
    <name type="scientific">Alkalispirochaeta americana</name>
    <dbReference type="NCBI Taxonomy" id="159291"/>
    <lineage>
        <taxon>Bacteria</taxon>
        <taxon>Pseudomonadati</taxon>
        <taxon>Spirochaetota</taxon>
        <taxon>Spirochaetia</taxon>
        <taxon>Spirochaetales</taxon>
        <taxon>Spirochaetaceae</taxon>
        <taxon>Alkalispirochaeta</taxon>
    </lineage>
</organism>
<dbReference type="SUPFAM" id="SSF52540">
    <property type="entry name" value="P-loop containing nucleoside triphosphate hydrolases"/>
    <property type="match status" value="1"/>
</dbReference>